<evidence type="ECO:0000313" key="2">
    <source>
        <dbReference type="Proteomes" id="UP000604046"/>
    </source>
</evidence>
<evidence type="ECO:0008006" key="3">
    <source>
        <dbReference type="Google" id="ProtNLM"/>
    </source>
</evidence>
<sequence>MCLHGTLQCRLLCCSVPVDQISWGGDRRVCGHFGSHFKAEVWTGCLGNEGVGGNVRGQCCECVADEPPVILPKPMRLEGAEAWLPSHQGQEGYFELPASHEYCDGRVQDDDECSGFNLTCPTGSLSVPFNQACWAAWGGGRMAFSRLVGWRVPQSTPTPMRVGAARATLIHGRQPPSAFCRICESTVTLTTTWWPKEYIPLRKRATDASCVPPTTTFTTLTFTTVTITTVTTTTDPFAGRAWETVGGACRGNTANDNAPQNYEVLKVQSLESCQAKCLAAFPRCKGVEYSEGRCEIWVRPEGIFVAKDLTGFACFRFGWPTMYLQPVDGGDGRACRGDRVTDNQPEYYTVTKTKFLEDCKARCAAAPVCKGIEFSLGRCEIWLRPIHATSSLQGFSCLRFQPPPEWALAPLKICRRGHAFRFDGGGGWGLQMRHPPRIEL</sequence>
<comment type="caution">
    <text evidence="1">The sequence shown here is derived from an EMBL/GenBank/DDBJ whole genome shotgun (WGS) entry which is preliminary data.</text>
</comment>
<name>A0A812T5F4_9DINO</name>
<proteinExistence type="predicted"/>
<reference evidence="1" key="1">
    <citation type="submission" date="2021-02" db="EMBL/GenBank/DDBJ databases">
        <authorList>
            <person name="Dougan E. K."/>
            <person name="Rhodes N."/>
            <person name="Thang M."/>
            <person name="Chan C."/>
        </authorList>
    </citation>
    <scope>NUCLEOTIDE SEQUENCE</scope>
</reference>
<dbReference type="AlphaFoldDB" id="A0A812T5F4"/>
<organism evidence="1 2">
    <name type="scientific">Symbiodinium natans</name>
    <dbReference type="NCBI Taxonomy" id="878477"/>
    <lineage>
        <taxon>Eukaryota</taxon>
        <taxon>Sar</taxon>
        <taxon>Alveolata</taxon>
        <taxon>Dinophyceae</taxon>
        <taxon>Suessiales</taxon>
        <taxon>Symbiodiniaceae</taxon>
        <taxon>Symbiodinium</taxon>
    </lineage>
</organism>
<protein>
    <recommendedName>
        <fullName evidence="3">Apple domain-containing protein</fullName>
    </recommendedName>
</protein>
<keyword evidence="2" id="KW-1185">Reference proteome</keyword>
<dbReference type="Proteomes" id="UP000604046">
    <property type="component" value="Unassembled WGS sequence"/>
</dbReference>
<accession>A0A812T5F4</accession>
<dbReference type="EMBL" id="CAJNDS010002522">
    <property type="protein sequence ID" value="CAE7509865.1"/>
    <property type="molecule type" value="Genomic_DNA"/>
</dbReference>
<evidence type="ECO:0000313" key="1">
    <source>
        <dbReference type="EMBL" id="CAE7509865.1"/>
    </source>
</evidence>
<dbReference type="OrthoDB" id="443815at2759"/>
<gene>
    <name evidence="1" type="ORF">SNAT2548_LOCUS28550</name>
</gene>